<accession>A0A9W9EGL7</accession>
<reference evidence="5" key="2">
    <citation type="journal article" date="2023" name="IMA Fungus">
        <title>Comparative genomic study of the Penicillium genus elucidates a diverse pangenome and 15 lateral gene transfer events.</title>
        <authorList>
            <person name="Petersen C."/>
            <person name="Sorensen T."/>
            <person name="Nielsen M.R."/>
            <person name="Sondergaard T.E."/>
            <person name="Sorensen J.L."/>
            <person name="Fitzpatrick D.A."/>
            <person name="Frisvad J.C."/>
            <person name="Nielsen K.L."/>
        </authorList>
    </citation>
    <scope>NUCLEOTIDE SEQUENCE</scope>
    <source>
        <strain evidence="5">IBT 34128</strain>
    </source>
</reference>
<dbReference type="InterPro" id="IPR003959">
    <property type="entry name" value="ATPase_AAA_core"/>
</dbReference>
<evidence type="ECO:0000313" key="5">
    <source>
        <dbReference type="EMBL" id="KAJ5081386.1"/>
    </source>
</evidence>
<feature type="domain" description="DUF7025" evidence="4">
    <location>
        <begin position="144"/>
        <end position="237"/>
    </location>
</feature>
<evidence type="ECO:0000259" key="4">
    <source>
        <dbReference type="Pfam" id="PF22942"/>
    </source>
</evidence>
<dbReference type="GO" id="GO:0016887">
    <property type="term" value="F:ATP hydrolysis activity"/>
    <property type="evidence" value="ECO:0007669"/>
    <property type="project" value="InterPro"/>
</dbReference>
<dbReference type="InterPro" id="IPR054289">
    <property type="entry name" value="DUF7025"/>
</dbReference>
<dbReference type="PANTHER" id="PTHR46411">
    <property type="entry name" value="FAMILY ATPASE, PUTATIVE-RELATED"/>
    <property type="match status" value="1"/>
</dbReference>
<evidence type="ECO:0000313" key="6">
    <source>
        <dbReference type="Proteomes" id="UP001141434"/>
    </source>
</evidence>
<dbReference type="GeneID" id="81399344"/>
<comment type="caution">
    <text evidence="5">The sequence shown here is derived from an EMBL/GenBank/DDBJ whole genome shotgun (WGS) entry which is preliminary data.</text>
</comment>
<keyword evidence="2" id="KW-0812">Transmembrane</keyword>
<evidence type="ECO:0000256" key="1">
    <source>
        <dbReference type="SAM" id="MobiDB-lite"/>
    </source>
</evidence>
<dbReference type="Proteomes" id="UP001141434">
    <property type="component" value="Unassembled WGS sequence"/>
</dbReference>
<evidence type="ECO:0000259" key="3">
    <source>
        <dbReference type="Pfam" id="PF00004"/>
    </source>
</evidence>
<organism evidence="5 6">
    <name type="scientific">Penicillium alfredii</name>
    <dbReference type="NCBI Taxonomy" id="1506179"/>
    <lineage>
        <taxon>Eukaryota</taxon>
        <taxon>Fungi</taxon>
        <taxon>Dikarya</taxon>
        <taxon>Ascomycota</taxon>
        <taxon>Pezizomycotina</taxon>
        <taxon>Eurotiomycetes</taxon>
        <taxon>Eurotiomycetidae</taxon>
        <taxon>Eurotiales</taxon>
        <taxon>Aspergillaceae</taxon>
        <taxon>Penicillium</taxon>
    </lineage>
</organism>
<reference evidence="5" key="1">
    <citation type="submission" date="2022-11" db="EMBL/GenBank/DDBJ databases">
        <authorList>
            <person name="Petersen C."/>
        </authorList>
    </citation>
    <scope>NUCLEOTIDE SEQUENCE</scope>
    <source>
        <strain evidence="5">IBT 34128</strain>
    </source>
</reference>
<dbReference type="GO" id="GO:0005524">
    <property type="term" value="F:ATP binding"/>
    <property type="evidence" value="ECO:0007669"/>
    <property type="project" value="InterPro"/>
</dbReference>
<keyword evidence="6" id="KW-1185">Reference proteome</keyword>
<protein>
    <recommendedName>
        <fullName evidence="7">ATPase AAA-type core domain-containing protein</fullName>
    </recommendedName>
</protein>
<dbReference type="Pfam" id="PF00004">
    <property type="entry name" value="AAA"/>
    <property type="match status" value="1"/>
</dbReference>
<feature type="compositionally biased region" description="Basic and acidic residues" evidence="1">
    <location>
        <begin position="13"/>
        <end position="30"/>
    </location>
</feature>
<dbReference type="PANTHER" id="PTHR46411:SF4">
    <property type="entry name" value="AAA+ ATPASE DOMAIN-CONTAINING PROTEIN"/>
    <property type="match status" value="1"/>
</dbReference>
<dbReference type="RefSeq" id="XP_056506673.1">
    <property type="nucleotide sequence ID" value="XM_056660175.1"/>
</dbReference>
<dbReference type="AlphaFoldDB" id="A0A9W9EGL7"/>
<dbReference type="Pfam" id="PF22942">
    <property type="entry name" value="DUF7025"/>
    <property type="match status" value="1"/>
</dbReference>
<evidence type="ECO:0008006" key="7">
    <source>
        <dbReference type="Google" id="ProtNLM"/>
    </source>
</evidence>
<keyword evidence="2" id="KW-0472">Membrane</keyword>
<feature type="transmembrane region" description="Helical" evidence="2">
    <location>
        <begin position="509"/>
        <end position="529"/>
    </location>
</feature>
<sequence>MTRIVINKINSDGVRKDSPPNEPLEKKSSGKKEDYAFKLRKIITDDLSDVNSSEIEIESSALWELMKTSLVSYPYHIFHGNLPKTLYSPYEAIVLKWDNLVRATEDPNAGDEQARSDLKELLSVVETGSGDPKLETYFRKRTSIKEQNLITYEALWTLFPPGGLIYGKVFQGQDQVLIVEDNTSPWPYRDNHFQLLCWTYDWDGSQFKRLPLRLDFEPYDNEKPINSLPYYPLEYHEDPEALKTRLIERGMKYRKLCTARPGSQMFEYAGQTVFLKKGFSGVQGNEESDSDLISQDVYGFSSKPYPGGHVTKSVQVTGRVMVDFQSYFRYGLGVASVGDLVPNEGHTECQCPTCLHNPALRTIFRSNFDGANCDGKQWVPEQYLICPPRVLGYILREKQWAQLQVDLLIDVAPKDHNDTWSSGLKLASKSTKQMILDLVTGHGQRGLEVNDIVERKGKGLVILLYGPPGVGKTSTAETVAIKARKPLFAISVADVGTTAKHVEANLARIFALATTWQAILLMSVILFSARVRY</sequence>
<dbReference type="OrthoDB" id="10042665at2759"/>
<gene>
    <name evidence="5" type="ORF">NUU61_009650</name>
</gene>
<feature type="domain" description="ATPase AAA-type core" evidence="3">
    <location>
        <begin position="462"/>
        <end position="521"/>
    </location>
</feature>
<dbReference type="SUPFAM" id="SSF52540">
    <property type="entry name" value="P-loop containing nucleoside triphosphate hydrolases"/>
    <property type="match status" value="1"/>
</dbReference>
<name>A0A9W9EGL7_9EURO</name>
<feature type="region of interest" description="Disordered" evidence="1">
    <location>
        <begin position="10"/>
        <end position="30"/>
    </location>
</feature>
<proteinExistence type="predicted"/>
<evidence type="ECO:0000256" key="2">
    <source>
        <dbReference type="SAM" id="Phobius"/>
    </source>
</evidence>
<keyword evidence="2" id="KW-1133">Transmembrane helix</keyword>
<dbReference type="EMBL" id="JAPMSZ010000012">
    <property type="protein sequence ID" value="KAJ5081386.1"/>
    <property type="molecule type" value="Genomic_DNA"/>
</dbReference>
<dbReference type="InterPro" id="IPR027417">
    <property type="entry name" value="P-loop_NTPase"/>
</dbReference>
<dbReference type="Gene3D" id="3.40.50.300">
    <property type="entry name" value="P-loop containing nucleotide triphosphate hydrolases"/>
    <property type="match status" value="1"/>
</dbReference>